<feature type="compositionally biased region" description="Polar residues" evidence="1">
    <location>
        <begin position="675"/>
        <end position="686"/>
    </location>
</feature>
<proteinExistence type="predicted"/>
<feature type="region of interest" description="Disordered" evidence="1">
    <location>
        <begin position="646"/>
        <end position="787"/>
    </location>
</feature>
<reference evidence="2" key="1">
    <citation type="submission" date="2023-06" db="EMBL/GenBank/DDBJ databases">
        <title>Genome-scale phylogeny and comparative genomics of the fungal order Sordariales.</title>
        <authorList>
            <consortium name="Lawrence Berkeley National Laboratory"/>
            <person name="Hensen N."/>
            <person name="Bonometti L."/>
            <person name="Westerberg I."/>
            <person name="Brannstrom I.O."/>
            <person name="Guillou S."/>
            <person name="Cros-Aarteil S."/>
            <person name="Calhoun S."/>
            <person name="Haridas S."/>
            <person name="Kuo A."/>
            <person name="Mondo S."/>
            <person name="Pangilinan J."/>
            <person name="Riley R."/>
            <person name="Labutti K."/>
            <person name="Andreopoulos B."/>
            <person name="Lipzen A."/>
            <person name="Chen C."/>
            <person name="Yanf M."/>
            <person name="Daum C."/>
            <person name="Ng V."/>
            <person name="Clum A."/>
            <person name="Steindorff A."/>
            <person name="Ohm R."/>
            <person name="Martin F."/>
            <person name="Silar P."/>
            <person name="Natvig D."/>
            <person name="Lalanne C."/>
            <person name="Gautier V."/>
            <person name="Ament-Velasquez S.L."/>
            <person name="Kruys A."/>
            <person name="Hutchinson M.I."/>
            <person name="Powell A.J."/>
            <person name="Barry K."/>
            <person name="Miller A.N."/>
            <person name="Grigoriev I.V."/>
            <person name="Debuchy R."/>
            <person name="Gladieux P."/>
            <person name="Thoren M.H."/>
            <person name="Johannesson H."/>
        </authorList>
    </citation>
    <scope>NUCLEOTIDE SEQUENCE</scope>
    <source>
        <strain evidence="2">SMH4607-1</strain>
    </source>
</reference>
<evidence type="ECO:0000256" key="1">
    <source>
        <dbReference type="SAM" id="MobiDB-lite"/>
    </source>
</evidence>
<protein>
    <submittedName>
        <fullName evidence="2">Uncharacterized protein</fullName>
    </submittedName>
</protein>
<feature type="compositionally biased region" description="Polar residues" evidence="1">
    <location>
        <begin position="777"/>
        <end position="787"/>
    </location>
</feature>
<evidence type="ECO:0000313" key="2">
    <source>
        <dbReference type="EMBL" id="KAK0701244.1"/>
    </source>
</evidence>
<sequence length="787" mass="89028">MPRVDGRLVPGGIYFGIDNGSSGLRAAYVAVENGTACTEPVPIENNHNGTQFRLDAGDFDVMVPIDGDEEKPYYYGEDDRDPSRCYARLKYLIPVLALDDNKIKMADDLDAASLDDLDDVLATRLSLPPQCVPILKLRKTMVRWKSYLEDVAVAAFAYLKRYLDTALSQSKLESHRHLPIIRYHLTIPDQWEGNPQINVYQRIFAKAFGIDNNMIRFCLESEAQHMYYHADESLRAKFRLTTPDASGCCFVLSNDFGGMSFNSALYTLYRNTDDGLHYCRVTDPVGISGGSEEWEFHIAKLATRAIMKKLRGVEVDPESLQDMLDQFNVEKKKMRPDMYGDKEWSYKIVLDRPNNRGGTDRIRDTFQLSAARAIQQFEKSMKGPFESFEMQLADAILRSKQSGFPLFVLVHGGMTKNKLFEDRLNKIARKLELEDIKNHLIFTAAFPGSRHRSCHLAMGASQLAVNSQAFGDFYRGGAAWGLQIRQHRDNPLGQWNNVAAYIPFKKGHHFYNQGRKAQRYHYVMAGDELKLVVDPLYNVKHPPSDECVNCPPEYNDNEGDMLDTRSCCYDLYTFDAVPQEDEWFRLRLSAEEGPSPDTAHLVVEKSCWRWGTEPGQRGHYGPFRTWLTMNIYYDSGSRLWLQAEGSVVERKPRAARVAQRNLREQNRPSKRKAKATSNPDPRSGPSTKRPRNTVLSRESSSEPAEGSGPSQSQGHRRGEGGLQSIPGPVRLRPATRPPPKPSNSLASALALPTCPQQPEQRRRAPSPKSDGPEYTGYFSSSHIDQGY</sequence>
<dbReference type="EMBL" id="JAUKUA010000010">
    <property type="protein sequence ID" value="KAK0701244.1"/>
    <property type="molecule type" value="Genomic_DNA"/>
</dbReference>
<dbReference type="Proteomes" id="UP001172102">
    <property type="component" value="Unassembled WGS sequence"/>
</dbReference>
<comment type="caution">
    <text evidence="2">The sequence shown here is derived from an EMBL/GenBank/DDBJ whole genome shotgun (WGS) entry which is preliminary data.</text>
</comment>
<keyword evidence="3" id="KW-1185">Reference proteome</keyword>
<dbReference type="AlphaFoldDB" id="A0AA39ZPP3"/>
<gene>
    <name evidence="2" type="ORF">B0H67DRAFT_558719</name>
</gene>
<name>A0AA39ZPP3_9PEZI</name>
<feature type="compositionally biased region" description="Low complexity" evidence="1">
    <location>
        <begin position="696"/>
        <end position="712"/>
    </location>
</feature>
<accession>A0AA39ZPP3</accession>
<evidence type="ECO:0000313" key="3">
    <source>
        <dbReference type="Proteomes" id="UP001172102"/>
    </source>
</evidence>
<organism evidence="2 3">
    <name type="scientific">Lasiosphaeris hirsuta</name>
    <dbReference type="NCBI Taxonomy" id="260670"/>
    <lineage>
        <taxon>Eukaryota</taxon>
        <taxon>Fungi</taxon>
        <taxon>Dikarya</taxon>
        <taxon>Ascomycota</taxon>
        <taxon>Pezizomycotina</taxon>
        <taxon>Sordariomycetes</taxon>
        <taxon>Sordariomycetidae</taxon>
        <taxon>Sordariales</taxon>
        <taxon>Lasiosphaeriaceae</taxon>
        <taxon>Lasiosphaeris</taxon>
    </lineage>
</organism>